<dbReference type="Pfam" id="PF13639">
    <property type="entry name" value="zf-RING_2"/>
    <property type="match status" value="1"/>
</dbReference>
<dbReference type="OrthoDB" id="58057at2759"/>
<keyword evidence="2 4" id="KW-0863">Zinc-finger</keyword>
<feature type="region of interest" description="Disordered" evidence="5">
    <location>
        <begin position="195"/>
        <end position="225"/>
    </location>
</feature>
<dbReference type="Proteomes" id="UP000332933">
    <property type="component" value="Unassembled WGS sequence"/>
</dbReference>
<feature type="domain" description="RING-type" evidence="6">
    <location>
        <begin position="78"/>
        <end position="128"/>
    </location>
</feature>
<dbReference type="PROSITE" id="PS50089">
    <property type="entry name" value="ZF_RING_2"/>
    <property type="match status" value="1"/>
</dbReference>
<dbReference type="SMART" id="SM00184">
    <property type="entry name" value="RING"/>
    <property type="match status" value="1"/>
</dbReference>
<dbReference type="Gene3D" id="3.30.40.10">
    <property type="entry name" value="Zinc/RING finger domain, C3HC4 (zinc finger)"/>
    <property type="match status" value="1"/>
</dbReference>
<organism evidence="8 9">
    <name type="scientific">Aphanomyces stellatus</name>
    <dbReference type="NCBI Taxonomy" id="120398"/>
    <lineage>
        <taxon>Eukaryota</taxon>
        <taxon>Sar</taxon>
        <taxon>Stramenopiles</taxon>
        <taxon>Oomycota</taxon>
        <taxon>Saprolegniomycetes</taxon>
        <taxon>Saprolegniales</taxon>
        <taxon>Verrucalvaceae</taxon>
        <taxon>Aphanomyces</taxon>
    </lineage>
</organism>
<dbReference type="AlphaFoldDB" id="A0A485KD87"/>
<dbReference type="EMBL" id="VJMH01001226">
    <property type="protein sequence ID" value="KAF0712629.1"/>
    <property type="molecule type" value="Genomic_DNA"/>
</dbReference>
<feature type="compositionally biased region" description="Basic and acidic residues" evidence="5">
    <location>
        <begin position="205"/>
        <end position="225"/>
    </location>
</feature>
<dbReference type="GO" id="GO:0008270">
    <property type="term" value="F:zinc ion binding"/>
    <property type="evidence" value="ECO:0007669"/>
    <property type="project" value="UniProtKB-KW"/>
</dbReference>
<dbReference type="InterPro" id="IPR053238">
    <property type="entry name" value="RING-H2_zinc_finger"/>
</dbReference>
<dbReference type="PANTHER" id="PTHR14155:SF627">
    <property type="entry name" value="OS06G0192800 PROTEIN"/>
    <property type="match status" value="1"/>
</dbReference>
<evidence type="ECO:0000256" key="3">
    <source>
        <dbReference type="ARBA" id="ARBA00022833"/>
    </source>
</evidence>
<accession>A0A485KD87</accession>
<protein>
    <submittedName>
        <fullName evidence="8">Aste57867_4765 protein</fullName>
    </submittedName>
</protein>
<proteinExistence type="predicted"/>
<evidence type="ECO:0000259" key="6">
    <source>
        <dbReference type="PROSITE" id="PS50089"/>
    </source>
</evidence>
<dbReference type="EMBL" id="CAADRA010001226">
    <property type="protein sequence ID" value="VFT81861.1"/>
    <property type="molecule type" value="Genomic_DNA"/>
</dbReference>
<gene>
    <name evidence="8" type="primary">Aste57867_4765</name>
    <name evidence="7" type="ORF">As57867_004752</name>
    <name evidence="8" type="ORF">ASTE57867_4765</name>
</gene>
<sequence>MATTAPSTTGISLSLKVNYPVPQAHTMSDVLKHMQHPDWCDFIAQYTLPYLQTSSPAASAVVISSCLSTPTKSTGHACAICLNDADDDDVDDTDKTQSLFVVTPCGHTFHQPCLDAWFARRSTCPTCRYQFPTQYTGHAYAMKRVWSVIVLDDEVIQPDQVIDAHTSLGGLVLTVVVQVAMDQVARTAGKTKCQIHAQVRRKRRSPNDTEHDRPAQKRRCPERNA</sequence>
<dbReference type="InterPro" id="IPR001841">
    <property type="entry name" value="Znf_RING"/>
</dbReference>
<evidence type="ECO:0000256" key="4">
    <source>
        <dbReference type="PROSITE-ProRule" id="PRU00175"/>
    </source>
</evidence>
<dbReference type="PANTHER" id="PTHR14155">
    <property type="entry name" value="RING FINGER DOMAIN-CONTAINING"/>
    <property type="match status" value="1"/>
</dbReference>
<evidence type="ECO:0000256" key="2">
    <source>
        <dbReference type="ARBA" id="ARBA00022771"/>
    </source>
</evidence>
<keyword evidence="3" id="KW-0862">Zinc</keyword>
<evidence type="ECO:0000313" key="9">
    <source>
        <dbReference type="Proteomes" id="UP000332933"/>
    </source>
</evidence>
<evidence type="ECO:0000313" key="8">
    <source>
        <dbReference type="EMBL" id="VFT81861.1"/>
    </source>
</evidence>
<name>A0A485KD87_9STRA</name>
<reference evidence="8 9" key="1">
    <citation type="submission" date="2019-03" db="EMBL/GenBank/DDBJ databases">
        <authorList>
            <person name="Gaulin E."/>
            <person name="Dumas B."/>
        </authorList>
    </citation>
    <scope>NUCLEOTIDE SEQUENCE [LARGE SCALE GENOMIC DNA]</scope>
    <source>
        <strain evidence="8">CBS 568.67</strain>
    </source>
</reference>
<evidence type="ECO:0000313" key="7">
    <source>
        <dbReference type="EMBL" id="KAF0712629.1"/>
    </source>
</evidence>
<dbReference type="InterPro" id="IPR013083">
    <property type="entry name" value="Znf_RING/FYVE/PHD"/>
</dbReference>
<dbReference type="SUPFAM" id="SSF57850">
    <property type="entry name" value="RING/U-box"/>
    <property type="match status" value="1"/>
</dbReference>
<keyword evidence="9" id="KW-1185">Reference proteome</keyword>
<reference evidence="7" key="2">
    <citation type="submission" date="2019-06" db="EMBL/GenBank/DDBJ databases">
        <title>Genomics analysis of Aphanomyces spp. identifies a new class of oomycete effector associated with host adaptation.</title>
        <authorList>
            <person name="Gaulin E."/>
        </authorList>
    </citation>
    <scope>NUCLEOTIDE SEQUENCE</scope>
    <source>
        <strain evidence="7">CBS 578.67</strain>
    </source>
</reference>
<keyword evidence="1" id="KW-0479">Metal-binding</keyword>
<evidence type="ECO:0000256" key="1">
    <source>
        <dbReference type="ARBA" id="ARBA00022723"/>
    </source>
</evidence>
<evidence type="ECO:0000256" key="5">
    <source>
        <dbReference type="SAM" id="MobiDB-lite"/>
    </source>
</evidence>